<dbReference type="GO" id="GO:0052861">
    <property type="term" value="F:endo-1,3(4)-beta-glucanase activity"/>
    <property type="evidence" value="ECO:0007669"/>
    <property type="project" value="InterPro"/>
</dbReference>
<proteinExistence type="inferred from homology"/>
<dbReference type="Gene3D" id="1.10.287.1170">
    <property type="entry name" value="glycoside hydrolase family 81 endo-[beta] glucanase"/>
    <property type="match status" value="1"/>
</dbReference>
<evidence type="ECO:0000256" key="8">
    <source>
        <dbReference type="ARBA" id="ARBA00023326"/>
    </source>
</evidence>
<evidence type="ECO:0000313" key="12">
    <source>
        <dbReference type="EMBL" id="AIG56513.1"/>
    </source>
</evidence>
<gene>
    <name evidence="13" type="ORF">ACHHYP_17473</name>
</gene>
<evidence type="ECO:0000259" key="11">
    <source>
        <dbReference type="Pfam" id="PF17652"/>
    </source>
</evidence>
<keyword evidence="8" id="KW-0624">Polysaccharide degradation</keyword>
<sequence length="771" mass="84998">MALATVLLVLYSALRLLCSLASAPLDLAWTLHRSSAPPPVVAFAPAVVAANGSWPPYTLVAYPGTRVVSYNTTPLTVTTSFGGVVYNKTCNETWFAPPRNLASALRHKVPIPTNRWWGNWIAYSENHTDVCAWASPYAVCLFPRSIGVWYPPARRVFGNFSGIGDSPEYYYHEIASDVVLSAKEVNKTDATPFQVVGWDDLGVTVRASRHNKSVQATVVSGMAYFTATFAGLSPLVRANHTIVRVNGRNASRGALFSNATKLTLDFNNSQTWVVYASPPVTWKLTSATDLRAAAYEGHIRVALAPNGSSGAEYDVHADCIVTGGRVELAPTTYSFAWNTTGACAAGLLHFGLRHHVDTLDQATATEVTAPRLESSTRGALYPLVSLKARWTLKEPTLLPATFLPRVSAPHSRLVAANLTGNLKADILSNWTMESNGSYYFNGKAAQKYASLCLMASDTNVVGRATSYLKTCQRKLEKALTPFIDNSWTYPLVYDGLYRGIVSSQGFAENETYADFGNTMYNDHHYHYGYWVTAAAIANYVHPSWARLPALNARIETLVRDVANANASDPLFPTFRAFDWYKGHSYSHGATAMTDGKDQESSSEDINFHYGLSLFGGVTQRAEIETLGRLMLTLNARAAQTYFLMEDASTVQHPRMRPNKVLGIIFDNKVDYTTWFSNETHCIHGIQMLPTTPVTEFVRTKTFVSEEWTQVLSKLPIVTNVTLARNNTWASILYLNYARVDPDAALKMLAQVPMDDGLSRSWALYMAASQDH</sequence>
<keyword evidence="6" id="KW-0326">Glycosidase</keyword>
<keyword evidence="4" id="KW-0378">Hydrolase</keyword>
<organism evidence="12">
    <name type="scientific">Achlya hypogyna</name>
    <name type="common">Oomycete</name>
    <name type="synonym">Protoachlya hypogyna</name>
    <dbReference type="NCBI Taxonomy" id="1202772"/>
    <lineage>
        <taxon>Eukaryota</taxon>
        <taxon>Sar</taxon>
        <taxon>Stramenopiles</taxon>
        <taxon>Oomycota</taxon>
        <taxon>Saprolegniomycetes</taxon>
        <taxon>Saprolegniales</taxon>
        <taxon>Achlyaceae</taxon>
        <taxon>Achlya</taxon>
    </lineage>
</organism>
<keyword evidence="9" id="KW-0732">Signal</keyword>
<protein>
    <recommendedName>
        <fullName evidence="3">glucan endo-1,3-beta-D-glucosidase</fullName>
        <ecNumber evidence="3">3.2.1.39</ecNumber>
    </recommendedName>
</protein>
<evidence type="ECO:0000256" key="6">
    <source>
        <dbReference type="ARBA" id="ARBA00023295"/>
    </source>
</evidence>
<dbReference type="AlphaFoldDB" id="A0A0A7CPN8"/>
<evidence type="ECO:0000256" key="3">
    <source>
        <dbReference type="ARBA" id="ARBA00012780"/>
    </source>
</evidence>
<evidence type="ECO:0000256" key="1">
    <source>
        <dbReference type="ARBA" id="ARBA00000382"/>
    </source>
</evidence>
<reference evidence="12 14" key="1">
    <citation type="journal article" date="2014" name="Genome Biol. Evol.">
        <title>The secreted proteins of Achlya hypogyna and Thraustotheca clavata identify the ancestral oomycete secretome and reveal gene acquisitions by horizontal gene transfer.</title>
        <authorList>
            <person name="Misner I."/>
            <person name="Blouin N."/>
            <person name="Leonard G."/>
            <person name="Richards T.A."/>
            <person name="Lane C.E."/>
        </authorList>
    </citation>
    <scope>NUCLEOTIDE SEQUENCE</scope>
    <source>
        <strain evidence="12 14">ATCC 48635</strain>
    </source>
</reference>
<dbReference type="PANTHER" id="PTHR31983">
    <property type="entry name" value="ENDO-1,3(4)-BETA-GLUCANASE 1"/>
    <property type="match status" value="1"/>
</dbReference>
<evidence type="ECO:0000256" key="7">
    <source>
        <dbReference type="ARBA" id="ARBA00023316"/>
    </source>
</evidence>
<evidence type="ECO:0000256" key="4">
    <source>
        <dbReference type="ARBA" id="ARBA00022801"/>
    </source>
</evidence>
<keyword evidence="5" id="KW-0119">Carbohydrate metabolism</keyword>
<dbReference type="OrthoDB" id="66784at2759"/>
<feature type="domain" description="Glycosyl hydrolase family 81 N-terminal" evidence="10">
    <location>
        <begin position="106"/>
        <end position="404"/>
    </location>
</feature>
<evidence type="ECO:0000256" key="5">
    <source>
        <dbReference type="ARBA" id="ARBA00023277"/>
    </source>
</evidence>
<accession>A0A0A7CPN8</accession>
<dbReference type="InterPro" id="IPR040720">
    <property type="entry name" value="GH81_C"/>
</dbReference>
<evidence type="ECO:0000313" key="14">
    <source>
        <dbReference type="Proteomes" id="UP000243579"/>
    </source>
</evidence>
<dbReference type="Gene3D" id="1.20.5.420">
    <property type="entry name" value="Immunoglobulin FC, subunit C"/>
    <property type="match status" value="1"/>
</dbReference>
<dbReference type="Gene3D" id="2.70.98.30">
    <property type="entry name" value="Golgi alpha-mannosidase II, domain 4"/>
    <property type="match status" value="1"/>
</dbReference>
<dbReference type="GO" id="GO:0000272">
    <property type="term" value="P:polysaccharide catabolic process"/>
    <property type="evidence" value="ECO:0007669"/>
    <property type="project" value="UniProtKB-KW"/>
</dbReference>
<dbReference type="GO" id="GO:0042973">
    <property type="term" value="F:glucan endo-1,3-beta-D-glucosidase activity"/>
    <property type="evidence" value="ECO:0007669"/>
    <property type="project" value="UniProtKB-EC"/>
</dbReference>
<keyword evidence="14" id="KW-1185">Reference proteome</keyword>
<comment type="catalytic activity">
    <reaction evidence="1">
        <text>Hydrolysis of (1-&gt;3)-beta-D-glucosidic linkages in (1-&gt;3)-beta-D-glucans.</text>
        <dbReference type="EC" id="3.2.1.39"/>
    </reaction>
</comment>
<dbReference type="Proteomes" id="UP000243579">
    <property type="component" value="Unassembled WGS sequence"/>
</dbReference>
<evidence type="ECO:0000256" key="9">
    <source>
        <dbReference type="SAM" id="SignalP"/>
    </source>
</evidence>
<dbReference type="Pfam" id="PF17652">
    <property type="entry name" value="Glyco_hydro81C"/>
    <property type="match status" value="1"/>
</dbReference>
<dbReference type="InterPro" id="IPR040451">
    <property type="entry name" value="GH81_N"/>
</dbReference>
<dbReference type="EMBL" id="JNBR01002939">
    <property type="protein sequence ID" value="OQR80551.1"/>
    <property type="molecule type" value="Genomic_DNA"/>
</dbReference>
<dbReference type="InterPro" id="IPR005200">
    <property type="entry name" value="Endo-beta-glucanase"/>
</dbReference>
<keyword evidence="7" id="KW-0961">Cell wall biogenesis/degradation</keyword>
<dbReference type="GO" id="GO:0071555">
    <property type="term" value="P:cell wall organization"/>
    <property type="evidence" value="ECO:0007669"/>
    <property type="project" value="UniProtKB-KW"/>
</dbReference>
<dbReference type="PANTHER" id="PTHR31983:SF0">
    <property type="entry name" value="GLUCAN ENDO-1,3-BETA-D-GLUCOSIDASE 2"/>
    <property type="match status" value="1"/>
</dbReference>
<dbReference type="STRING" id="1202772.A0A0A7CPN8"/>
<evidence type="ECO:0000259" key="10">
    <source>
        <dbReference type="Pfam" id="PF03639"/>
    </source>
</evidence>
<name>A0A0A7CPN8_ACHHY</name>
<evidence type="ECO:0000256" key="2">
    <source>
        <dbReference type="ARBA" id="ARBA00010730"/>
    </source>
</evidence>
<dbReference type="PROSITE" id="PS52008">
    <property type="entry name" value="GH81"/>
    <property type="match status" value="1"/>
</dbReference>
<feature type="signal peptide" evidence="9">
    <location>
        <begin position="1"/>
        <end position="21"/>
    </location>
</feature>
<dbReference type="EC" id="3.2.1.39" evidence="3"/>
<dbReference type="Pfam" id="PF03639">
    <property type="entry name" value="Glyco_hydro_81"/>
    <property type="match status" value="1"/>
</dbReference>
<feature type="chain" id="PRO_5002026051" description="glucan endo-1,3-beta-D-glucosidase" evidence="9">
    <location>
        <begin position="22"/>
        <end position="771"/>
    </location>
</feature>
<evidence type="ECO:0000313" key="13">
    <source>
        <dbReference type="EMBL" id="OQR80551.1"/>
    </source>
</evidence>
<comment type="similarity">
    <text evidence="2">Belongs to the glycosyl hydrolase 81 family.</text>
</comment>
<feature type="domain" description="Glycosyl hydrolase family 81 C-terminal" evidence="11">
    <location>
        <begin position="411"/>
        <end position="763"/>
    </location>
</feature>
<dbReference type="EMBL" id="KM039052">
    <property type="protein sequence ID" value="AIG56513.1"/>
    <property type="molecule type" value="Genomic_DNA"/>
</dbReference>